<keyword evidence="3" id="KW-1185">Reference proteome</keyword>
<protein>
    <submittedName>
        <fullName evidence="2">Acyl-CoA reductase-like NAD-dependent aldehyde dehydrogenase</fullName>
    </submittedName>
</protein>
<comment type="caution">
    <text evidence="2">The sequence shown here is derived from an EMBL/GenBank/DDBJ whole genome shotgun (WGS) entry which is preliminary data.</text>
</comment>
<dbReference type="EMBL" id="JAUTAL010000001">
    <property type="protein sequence ID" value="MDQ1095562.1"/>
    <property type="molecule type" value="Genomic_DNA"/>
</dbReference>
<feature type="domain" description="Aldehyde dehydrogenase" evidence="1">
    <location>
        <begin position="2"/>
        <end position="85"/>
    </location>
</feature>
<proteinExistence type="predicted"/>
<dbReference type="InterPro" id="IPR016163">
    <property type="entry name" value="Ald_DH_C"/>
</dbReference>
<dbReference type="Pfam" id="PF00171">
    <property type="entry name" value="Aldedh"/>
    <property type="match status" value="1"/>
</dbReference>
<evidence type="ECO:0000259" key="1">
    <source>
        <dbReference type="Pfam" id="PF00171"/>
    </source>
</evidence>
<evidence type="ECO:0000313" key="2">
    <source>
        <dbReference type="EMBL" id="MDQ1095562.1"/>
    </source>
</evidence>
<sequence>MIPVVPFDSINEPLEYQIHASHGMQVSIFSEDPLEVARLIDPFVNLVSRVNINCQAQRGPDVFPFTGRKDSAEGTLSVFDALRSFSIRSLVAAKLTESNKTLLNTIVRDHDSGFLSTDYIF</sequence>
<accession>A0ABU0TES1</accession>
<dbReference type="Gene3D" id="3.40.309.10">
    <property type="entry name" value="Aldehyde Dehydrogenase, Chain A, domain 2"/>
    <property type="match status" value="1"/>
</dbReference>
<dbReference type="Proteomes" id="UP001225072">
    <property type="component" value="Unassembled WGS sequence"/>
</dbReference>
<evidence type="ECO:0000313" key="3">
    <source>
        <dbReference type="Proteomes" id="UP001225072"/>
    </source>
</evidence>
<dbReference type="InterPro" id="IPR015590">
    <property type="entry name" value="Aldehyde_DH_dom"/>
</dbReference>
<dbReference type="SUPFAM" id="SSF53720">
    <property type="entry name" value="ALDH-like"/>
    <property type="match status" value="1"/>
</dbReference>
<organism evidence="2 3">
    <name type="scientific">Chryseobacterium camelliae</name>
    <dbReference type="NCBI Taxonomy" id="1265445"/>
    <lineage>
        <taxon>Bacteria</taxon>
        <taxon>Pseudomonadati</taxon>
        <taxon>Bacteroidota</taxon>
        <taxon>Flavobacteriia</taxon>
        <taxon>Flavobacteriales</taxon>
        <taxon>Weeksellaceae</taxon>
        <taxon>Chryseobacterium group</taxon>
        <taxon>Chryseobacterium</taxon>
    </lineage>
</organism>
<gene>
    <name evidence="2" type="ORF">QE404_000709</name>
</gene>
<name>A0ABU0TES1_9FLAO</name>
<dbReference type="InterPro" id="IPR016161">
    <property type="entry name" value="Ald_DH/histidinol_DH"/>
</dbReference>
<reference evidence="2 3" key="1">
    <citation type="submission" date="2023-07" db="EMBL/GenBank/DDBJ databases">
        <title>Functional and genomic diversity of the sorghum phyllosphere microbiome.</title>
        <authorList>
            <person name="Shade A."/>
        </authorList>
    </citation>
    <scope>NUCLEOTIDE SEQUENCE [LARGE SCALE GENOMIC DNA]</scope>
    <source>
        <strain evidence="2 3">SORGH_AS_1064</strain>
    </source>
</reference>